<keyword evidence="3" id="KW-1185">Reference proteome</keyword>
<dbReference type="InterPro" id="IPR036162">
    <property type="entry name" value="Resolvase-like_N_sf"/>
</dbReference>
<reference evidence="2 3" key="1">
    <citation type="submission" date="2019-07" db="EMBL/GenBank/DDBJ databases">
        <title>Lentzea xizangensis sp. nov., isolated from Qinghai-Tibetan Plateau Soils.</title>
        <authorList>
            <person name="Huang J."/>
        </authorList>
    </citation>
    <scope>NUCLEOTIDE SEQUENCE [LARGE SCALE GENOMIC DNA]</scope>
    <source>
        <strain evidence="2 3">FXJ1.1311</strain>
    </source>
</reference>
<dbReference type="InterPro" id="IPR050639">
    <property type="entry name" value="SSR_resolvase"/>
</dbReference>
<protein>
    <submittedName>
        <fullName evidence="2">Recombinase family protein</fullName>
    </submittedName>
</protein>
<dbReference type="InterPro" id="IPR006119">
    <property type="entry name" value="Resolv_N"/>
</dbReference>
<dbReference type="Proteomes" id="UP000316639">
    <property type="component" value="Unassembled WGS sequence"/>
</dbReference>
<dbReference type="Gene3D" id="3.90.1750.20">
    <property type="entry name" value="Putative Large Serine Recombinase, Chain B, Domain 2"/>
    <property type="match status" value="1"/>
</dbReference>
<organism evidence="2 3">
    <name type="scientific">Lentzea tibetensis</name>
    <dbReference type="NCBI Taxonomy" id="2591470"/>
    <lineage>
        <taxon>Bacteria</taxon>
        <taxon>Bacillati</taxon>
        <taxon>Actinomycetota</taxon>
        <taxon>Actinomycetes</taxon>
        <taxon>Pseudonocardiales</taxon>
        <taxon>Pseudonocardiaceae</taxon>
        <taxon>Lentzea</taxon>
    </lineage>
</organism>
<accession>A0A563EL27</accession>
<dbReference type="Gene3D" id="3.40.50.1390">
    <property type="entry name" value="Resolvase, N-terminal catalytic domain"/>
    <property type="match status" value="1"/>
</dbReference>
<dbReference type="OrthoDB" id="4500247at2"/>
<feature type="domain" description="Recombinase" evidence="1">
    <location>
        <begin position="173"/>
        <end position="285"/>
    </location>
</feature>
<gene>
    <name evidence="2" type="ORF">FKR81_32540</name>
</gene>
<dbReference type="AlphaFoldDB" id="A0A563EL27"/>
<proteinExistence type="predicted"/>
<dbReference type="CDD" id="cd00338">
    <property type="entry name" value="Ser_Recombinase"/>
    <property type="match status" value="1"/>
</dbReference>
<dbReference type="GO" id="GO:0000150">
    <property type="term" value="F:DNA strand exchange activity"/>
    <property type="evidence" value="ECO:0007669"/>
    <property type="project" value="InterPro"/>
</dbReference>
<name>A0A563EL27_9PSEU</name>
<dbReference type="Pfam" id="PF07508">
    <property type="entry name" value="Recombinase"/>
    <property type="match status" value="1"/>
</dbReference>
<dbReference type="InterPro" id="IPR038109">
    <property type="entry name" value="DNA_bind_recomb_sf"/>
</dbReference>
<evidence type="ECO:0000313" key="3">
    <source>
        <dbReference type="Proteomes" id="UP000316639"/>
    </source>
</evidence>
<evidence type="ECO:0000313" key="2">
    <source>
        <dbReference type="EMBL" id="TWP47440.1"/>
    </source>
</evidence>
<sequence length="483" mass="53307">MGRMARARMLRAITEGNPLRALVYARASADKEKSVEDQADECLEFCEEEQFEVIKVLRENERSASRYATKERPEFKKVLAAMRAGQVDVLVTWENSRAHRDLAVYVELRQICEEFNVLWAYGGEVYDMHDPADRQATAQDAVRSESESDGISTRVARGVRRRAKKGLWHGALQYGYKREYDPDTGTVLRQVVDPVTSAVVRQIVDRLLAGDSVTSIVNDLNERGVPCPRRGIWGASKIRHLALNKVVAGKRVHKGEVIGDGQWPAIVTPTEHAALTALLTHPSRRTNKDGTRVKHLLSGIATCGQCGSPVGRIRADGFEAYACRKNRHVVRLQTRVDAFVQEALLTALEDPASADLFQVDQQDDVASALDEAKELRARLESFYRQAALGKLSETGLAAIEAELLPLVQKAEEKLEQASVPAVLAGMVGPNARQVWAALTLVQRRAAIRAVMQPRIMPVGRGGHVKGLLGVEPNFFGRPEAVAS</sequence>
<dbReference type="PANTHER" id="PTHR30461">
    <property type="entry name" value="DNA-INVERTASE FROM LAMBDOID PROPHAGE"/>
    <property type="match status" value="1"/>
</dbReference>
<comment type="caution">
    <text evidence="2">The sequence shown here is derived from an EMBL/GenBank/DDBJ whole genome shotgun (WGS) entry which is preliminary data.</text>
</comment>
<dbReference type="GO" id="GO:0003677">
    <property type="term" value="F:DNA binding"/>
    <property type="evidence" value="ECO:0007669"/>
    <property type="project" value="InterPro"/>
</dbReference>
<dbReference type="Pfam" id="PF00239">
    <property type="entry name" value="Resolvase"/>
    <property type="match status" value="1"/>
</dbReference>
<dbReference type="EMBL" id="VOBR01000026">
    <property type="protein sequence ID" value="TWP47440.1"/>
    <property type="molecule type" value="Genomic_DNA"/>
</dbReference>
<dbReference type="PANTHER" id="PTHR30461:SF23">
    <property type="entry name" value="DNA RECOMBINASE-RELATED"/>
    <property type="match status" value="1"/>
</dbReference>
<dbReference type="PROSITE" id="PS51737">
    <property type="entry name" value="RECOMBINASE_DNA_BIND"/>
    <property type="match status" value="1"/>
</dbReference>
<evidence type="ECO:0000259" key="1">
    <source>
        <dbReference type="PROSITE" id="PS51737"/>
    </source>
</evidence>
<dbReference type="SUPFAM" id="SSF53041">
    <property type="entry name" value="Resolvase-like"/>
    <property type="match status" value="1"/>
</dbReference>
<dbReference type="SMART" id="SM00857">
    <property type="entry name" value="Resolvase"/>
    <property type="match status" value="1"/>
</dbReference>
<dbReference type="InterPro" id="IPR011109">
    <property type="entry name" value="DNA_bind_recombinase_dom"/>
</dbReference>